<gene>
    <name evidence="1" type="ORF">MoryE10_00850</name>
</gene>
<protein>
    <recommendedName>
        <fullName evidence="3">DUF4258 domain-containing protein</fullName>
    </recommendedName>
</protein>
<dbReference type="AlphaFoldDB" id="A0A8D5AI89"/>
<proteinExistence type="predicted"/>
<dbReference type="RefSeq" id="WP_221047875.1">
    <property type="nucleotide sequence ID" value="NZ_AP019782.1"/>
</dbReference>
<accession>A0A8D5AI89</accession>
<keyword evidence="2" id="KW-1185">Reference proteome</keyword>
<dbReference type="Proteomes" id="UP000824988">
    <property type="component" value="Chromosome"/>
</dbReference>
<evidence type="ECO:0008006" key="3">
    <source>
        <dbReference type="Google" id="ProtNLM"/>
    </source>
</evidence>
<reference evidence="1" key="1">
    <citation type="submission" date="2019-06" db="EMBL/GenBank/DDBJ databases">
        <title>Complete genome sequence of Methylogaea oryzae strain JCM16910.</title>
        <authorList>
            <person name="Asakawa S."/>
        </authorList>
    </citation>
    <scope>NUCLEOTIDE SEQUENCE</scope>
    <source>
        <strain evidence="1">E10</strain>
    </source>
</reference>
<dbReference type="EMBL" id="AP019782">
    <property type="protein sequence ID" value="BBL69479.1"/>
    <property type="molecule type" value="Genomic_DNA"/>
</dbReference>
<name>A0A8D5AI89_9GAMM</name>
<organism evidence="1 2">
    <name type="scientific">Methylogaea oryzae</name>
    <dbReference type="NCBI Taxonomy" id="1295382"/>
    <lineage>
        <taxon>Bacteria</taxon>
        <taxon>Pseudomonadati</taxon>
        <taxon>Pseudomonadota</taxon>
        <taxon>Gammaproteobacteria</taxon>
        <taxon>Methylococcales</taxon>
        <taxon>Methylococcaceae</taxon>
        <taxon>Methylogaea</taxon>
    </lineage>
</organism>
<evidence type="ECO:0000313" key="2">
    <source>
        <dbReference type="Proteomes" id="UP000824988"/>
    </source>
</evidence>
<evidence type="ECO:0000313" key="1">
    <source>
        <dbReference type="EMBL" id="BBL69479.1"/>
    </source>
</evidence>
<sequence>MKLGRISGHARQRMKQLGLNEMSLRGLLEQGRVVRDGAGGMRVFGPRAGSFYAVLDAEGEVITVGGAAAAVRH</sequence>
<dbReference type="KEGG" id="moz:MoryE10_00850"/>